<keyword evidence="5 8" id="KW-0472">Membrane</keyword>
<comment type="caution">
    <text evidence="9">The sequence shown here is derived from an EMBL/GenBank/DDBJ whole genome shotgun (WGS) entry which is preliminary data.</text>
</comment>
<keyword evidence="3" id="KW-0732">Signal</keyword>
<protein>
    <submittedName>
        <fullName evidence="9">LRR receptor-like serine/threonine-protein kinase</fullName>
    </submittedName>
</protein>
<name>A0A392NSR1_9FABA</name>
<evidence type="ECO:0000256" key="3">
    <source>
        <dbReference type="ARBA" id="ARBA00022729"/>
    </source>
</evidence>
<accession>A0A392NSR1</accession>
<dbReference type="EMBL" id="LXQA010049105">
    <property type="protein sequence ID" value="MCI02444.1"/>
    <property type="molecule type" value="Genomic_DNA"/>
</dbReference>
<evidence type="ECO:0000313" key="9">
    <source>
        <dbReference type="EMBL" id="MCI02444.1"/>
    </source>
</evidence>
<dbReference type="PANTHER" id="PTHR48063:SF112">
    <property type="entry name" value="RECEPTOR LIKE PROTEIN 30-LIKE"/>
    <property type="match status" value="1"/>
</dbReference>
<keyword evidence="2 8" id="KW-0812">Transmembrane</keyword>
<evidence type="ECO:0000256" key="1">
    <source>
        <dbReference type="ARBA" id="ARBA00004479"/>
    </source>
</evidence>
<sequence>MCPGDILHQTSERKSDEGDNEVEKVLFYFVIALGFATGLRGVIGTLWLKKNWRHAYFRWVEDVADKIYVAVVIKVPKIKKKMMRNHVHG</sequence>
<keyword evidence="7" id="KW-0325">Glycoprotein</keyword>
<evidence type="ECO:0000313" key="10">
    <source>
        <dbReference type="Proteomes" id="UP000265520"/>
    </source>
</evidence>
<dbReference type="GO" id="GO:0016301">
    <property type="term" value="F:kinase activity"/>
    <property type="evidence" value="ECO:0007669"/>
    <property type="project" value="UniProtKB-KW"/>
</dbReference>
<dbReference type="GO" id="GO:0016020">
    <property type="term" value="C:membrane"/>
    <property type="evidence" value="ECO:0007669"/>
    <property type="project" value="UniProtKB-SubCell"/>
</dbReference>
<keyword evidence="4 8" id="KW-1133">Transmembrane helix</keyword>
<proteinExistence type="predicted"/>
<evidence type="ECO:0000256" key="4">
    <source>
        <dbReference type="ARBA" id="ARBA00022989"/>
    </source>
</evidence>
<evidence type="ECO:0000256" key="7">
    <source>
        <dbReference type="ARBA" id="ARBA00023180"/>
    </source>
</evidence>
<comment type="subcellular location">
    <subcellularLocation>
        <location evidence="1">Membrane</location>
        <topology evidence="1">Single-pass type I membrane protein</topology>
    </subcellularLocation>
</comment>
<evidence type="ECO:0000256" key="6">
    <source>
        <dbReference type="ARBA" id="ARBA00023170"/>
    </source>
</evidence>
<keyword evidence="6 9" id="KW-0675">Receptor</keyword>
<organism evidence="9 10">
    <name type="scientific">Trifolium medium</name>
    <dbReference type="NCBI Taxonomy" id="97028"/>
    <lineage>
        <taxon>Eukaryota</taxon>
        <taxon>Viridiplantae</taxon>
        <taxon>Streptophyta</taxon>
        <taxon>Embryophyta</taxon>
        <taxon>Tracheophyta</taxon>
        <taxon>Spermatophyta</taxon>
        <taxon>Magnoliopsida</taxon>
        <taxon>eudicotyledons</taxon>
        <taxon>Gunneridae</taxon>
        <taxon>Pentapetalae</taxon>
        <taxon>rosids</taxon>
        <taxon>fabids</taxon>
        <taxon>Fabales</taxon>
        <taxon>Fabaceae</taxon>
        <taxon>Papilionoideae</taxon>
        <taxon>50 kb inversion clade</taxon>
        <taxon>NPAAA clade</taxon>
        <taxon>Hologalegina</taxon>
        <taxon>IRL clade</taxon>
        <taxon>Trifolieae</taxon>
        <taxon>Trifolium</taxon>
    </lineage>
</organism>
<dbReference type="Proteomes" id="UP000265520">
    <property type="component" value="Unassembled WGS sequence"/>
</dbReference>
<keyword evidence="10" id="KW-1185">Reference proteome</keyword>
<keyword evidence="9" id="KW-0418">Kinase</keyword>
<evidence type="ECO:0000256" key="5">
    <source>
        <dbReference type="ARBA" id="ARBA00023136"/>
    </source>
</evidence>
<keyword evidence="9" id="KW-0808">Transferase</keyword>
<evidence type="ECO:0000256" key="8">
    <source>
        <dbReference type="SAM" id="Phobius"/>
    </source>
</evidence>
<dbReference type="PANTHER" id="PTHR48063">
    <property type="entry name" value="LRR RECEPTOR-LIKE KINASE"/>
    <property type="match status" value="1"/>
</dbReference>
<feature type="transmembrane region" description="Helical" evidence="8">
    <location>
        <begin position="25"/>
        <end position="48"/>
    </location>
</feature>
<dbReference type="InterPro" id="IPR046956">
    <property type="entry name" value="RLP23-like"/>
</dbReference>
<evidence type="ECO:0000256" key="2">
    <source>
        <dbReference type="ARBA" id="ARBA00022692"/>
    </source>
</evidence>
<dbReference type="AlphaFoldDB" id="A0A392NSR1"/>
<reference evidence="9 10" key="1">
    <citation type="journal article" date="2018" name="Front. Plant Sci.">
        <title>Red Clover (Trifolium pratense) and Zigzag Clover (T. medium) - A Picture of Genomic Similarities and Differences.</title>
        <authorList>
            <person name="Dluhosova J."/>
            <person name="Istvanek J."/>
            <person name="Nedelnik J."/>
            <person name="Repkova J."/>
        </authorList>
    </citation>
    <scope>NUCLEOTIDE SEQUENCE [LARGE SCALE GENOMIC DNA]</scope>
    <source>
        <strain evidence="10">cv. 10/8</strain>
        <tissue evidence="9">Leaf</tissue>
    </source>
</reference>